<dbReference type="PANTHER" id="PTHR35317">
    <property type="entry name" value="OS04G0629600 PROTEIN"/>
    <property type="match status" value="1"/>
</dbReference>
<organism evidence="4 5">
    <name type="scientific">Vigna mungo</name>
    <name type="common">Black gram</name>
    <name type="synonym">Phaseolus mungo</name>
    <dbReference type="NCBI Taxonomy" id="3915"/>
    <lineage>
        <taxon>Eukaryota</taxon>
        <taxon>Viridiplantae</taxon>
        <taxon>Streptophyta</taxon>
        <taxon>Embryophyta</taxon>
        <taxon>Tracheophyta</taxon>
        <taxon>Spermatophyta</taxon>
        <taxon>Magnoliopsida</taxon>
        <taxon>eudicotyledons</taxon>
        <taxon>Gunneridae</taxon>
        <taxon>Pentapetalae</taxon>
        <taxon>rosids</taxon>
        <taxon>fabids</taxon>
        <taxon>Fabales</taxon>
        <taxon>Fabaceae</taxon>
        <taxon>Papilionoideae</taxon>
        <taxon>50 kb inversion clade</taxon>
        <taxon>NPAAA clade</taxon>
        <taxon>indigoferoid/millettioid clade</taxon>
        <taxon>Phaseoleae</taxon>
        <taxon>Vigna</taxon>
    </lineage>
</organism>
<feature type="compositionally biased region" description="Basic and acidic residues" evidence="2">
    <location>
        <begin position="263"/>
        <end position="275"/>
    </location>
</feature>
<dbReference type="PROSITE" id="PS50158">
    <property type="entry name" value="ZF_CCHC"/>
    <property type="match status" value="1"/>
</dbReference>
<feature type="domain" description="CCHC-type" evidence="3">
    <location>
        <begin position="290"/>
        <end position="303"/>
    </location>
</feature>
<keyword evidence="5" id="KW-1185">Reference proteome</keyword>
<feature type="compositionally biased region" description="Acidic residues" evidence="2">
    <location>
        <begin position="251"/>
        <end position="262"/>
    </location>
</feature>
<dbReference type="GO" id="GO:0008270">
    <property type="term" value="F:zinc ion binding"/>
    <property type="evidence" value="ECO:0007669"/>
    <property type="project" value="UniProtKB-KW"/>
</dbReference>
<dbReference type="InterPro" id="IPR036875">
    <property type="entry name" value="Znf_CCHC_sf"/>
</dbReference>
<dbReference type="AlphaFoldDB" id="A0AAQ3RVE3"/>
<dbReference type="GO" id="GO:0003676">
    <property type="term" value="F:nucleic acid binding"/>
    <property type="evidence" value="ECO:0007669"/>
    <property type="project" value="InterPro"/>
</dbReference>
<keyword evidence="1" id="KW-0479">Metal-binding</keyword>
<feature type="region of interest" description="Disordered" evidence="2">
    <location>
        <begin position="231"/>
        <end position="275"/>
    </location>
</feature>
<keyword evidence="1" id="KW-0862">Zinc</keyword>
<keyword evidence="1" id="KW-0863">Zinc-finger</keyword>
<dbReference type="Proteomes" id="UP001374535">
    <property type="component" value="Chromosome 6"/>
</dbReference>
<dbReference type="SUPFAM" id="SSF57756">
    <property type="entry name" value="Retrovirus zinc finger-like domains"/>
    <property type="match status" value="1"/>
</dbReference>
<dbReference type="InterPro" id="IPR054722">
    <property type="entry name" value="PolX-like_BBD"/>
</dbReference>
<dbReference type="EMBL" id="CP144695">
    <property type="protein sequence ID" value="WVZ06543.1"/>
    <property type="molecule type" value="Genomic_DNA"/>
</dbReference>
<dbReference type="InterPro" id="IPR001878">
    <property type="entry name" value="Znf_CCHC"/>
</dbReference>
<evidence type="ECO:0000313" key="5">
    <source>
        <dbReference type="Proteomes" id="UP001374535"/>
    </source>
</evidence>
<proteinExistence type="predicted"/>
<sequence length="483" mass="56236">MARRKCLKLGEVLLFGAVRLTKEEFEDDNGRFVHYESPYSYKEELEQSARCKQRVSRRGASARRKETRVRKRDDKALLIIHQCVDDAHFEKIQNANTVKEAWDILCRCHAGGEKIKKVRLQTSRKQYEMLQMQDDEKITEYFNKILTLTNQMKGCGEKKLDDVSIMEKIIRSLPKSFDYITVAIEESKDLDKLKIEELQSCLEAHEMRLRDREIIRLDDQALRVQHANGDGKKKYKNWKGKPTIQGKWKNDEDDEREDEDDEREGRPNTSDRRINADHYYKKKDKRNVECFTCHKMGHFSYECWFNKGRSLKKDHNKDAHLAKEESDTEPVILMVTTSPANYESTSHVKPSWYLDLGCSNHMTCNREWMVNIDETRKSKVRAADNNILKVEGIGNVVVKRKNGACVIIKNVLLVPEIKCNLLSLGQLVGNGFTVIMGNRGQAEIFNKDKKLVLQTNICKNRTFQITLDMVEMQCMKAVTEDEN</sequence>
<reference evidence="4 5" key="1">
    <citation type="journal article" date="2023" name="Life. Sci Alliance">
        <title>Evolutionary insights into 3D genome organization and epigenetic landscape of Vigna mungo.</title>
        <authorList>
            <person name="Junaid A."/>
            <person name="Singh B."/>
            <person name="Bhatia S."/>
        </authorList>
    </citation>
    <scope>NUCLEOTIDE SEQUENCE [LARGE SCALE GENOMIC DNA]</scope>
    <source>
        <strain evidence="4">Urdbean</strain>
    </source>
</reference>
<dbReference type="Pfam" id="PF22936">
    <property type="entry name" value="Pol_BBD"/>
    <property type="match status" value="1"/>
</dbReference>
<dbReference type="PANTHER" id="PTHR35317:SF28">
    <property type="entry name" value="ZINC FINGER, CCHC-TYPE, RIBONUCLEASE H-LIKE DOMAIN, GAG-PRE-INTEGRASE DOMAIN PROTEIN-RELATED"/>
    <property type="match status" value="1"/>
</dbReference>
<evidence type="ECO:0000313" key="4">
    <source>
        <dbReference type="EMBL" id="WVZ06543.1"/>
    </source>
</evidence>
<evidence type="ECO:0000259" key="3">
    <source>
        <dbReference type="PROSITE" id="PS50158"/>
    </source>
</evidence>
<evidence type="ECO:0000256" key="1">
    <source>
        <dbReference type="PROSITE-ProRule" id="PRU00047"/>
    </source>
</evidence>
<dbReference type="Pfam" id="PF14223">
    <property type="entry name" value="Retrotran_gag_2"/>
    <property type="match status" value="1"/>
</dbReference>
<protein>
    <recommendedName>
        <fullName evidence="3">CCHC-type domain-containing protein</fullName>
    </recommendedName>
</protein>
<evidence type="ECO:0000256" key="2">
    <source>
        <dbReference type="SAM" id="MobiDB-lite"/>
    </source>
</evidence>
<accession>A0AAQ3RVE3</accession>
<gene>
    <name evidence="4" type="ORF">V8G54_019889</name>
</gene>
<name>A0AAQ3RVE3_VIGMU</name>